<proteinExistence type="inferred from homology"/>
<dbReference type="EMBL" id="JALKII010000005">
    <property type="protein sequence ID" value="MCK0537906.1"/>
    <property type="molecule type" value="Genomic_DNA"/>
</dbReference>
<keyword evidence="5" id="KW-0472">Membrane</keyword>
<dbReference type="Gene3D" id="2.40.10.120">
    <property type="match status" value="1"/>
</dbReference>
<keyword evidence="5" id="KW-1133">Transmembrane helix</keyword>
<keyword evidence="2" id="KW-0645">Protease</keyword>
<keyword evidence="5" id="KW-0812">Transmembrane</keyword>
<dbReference type="SMART" id="SM00228">
    <property type="entry name" value="PDZ"/>
    <property type="match status" value="1"/>
</dbReference>
<keyword evidence="8" id="KW-1185">Reference proteome</keyword>
<dbReference type="InterPro" id="IPR001478">
    <property type="entry name" value="PDZ"/>
</dbReference>
<dbReference type="SUPFAM" id="SSF50494">
    <property type="entry name" value="Trypsin-like serine proteases"/>
    <property type="match status" value="1"/>
</dbReference>
<dbReference type="PANTHER" id="PTHR22939">
    <property type="entry name" value="SERINE PROTEASE FAMILY S1C HTRA-RELATED"/>
    <property type="match status" value="1"/>
</dbReference>
<evidence type="ECO:0000256" key="2">
    <source>
        <dbReference type="ARBA" id="ARBA00022670"/>
    </source>
</evidence>
<dbReference type="Pfam" id="PF13180">
    <property type="entry name" value="PDZ_2"/>
    <property type="match status" value="1"/>
</dbReference>
<dbReference type="InterPro" id="IPR001940">
    <property type="entry name" value="Peptidase_S1C"/>
</dbReference>
<dbReference type="InterPro" id="IPR009003">
    <property type="entry name" value="Peptidase_S1_PA"/>
</dbReference>
<feature type="transmembrane region" description="Helical" evidence="5">
    <location>
        <begin position="12"/>
        <end position="29"/>
    </location>
</feature>
<accession>A0ABT0E7U2</accession>
<reference evidence="7" key="1">
    <citation type="submission" date="2022-04" db="EMBL/GenBank/DDBJ databases">
        <title>Alcanivorax sp. CY1518 draft genome sequence.</title>
        <authorList>
            <person name="Zhao G."/>
            <person name="An M."/>
        </authorList>
    </citation>
    <scope>NUCLEOTIDE SEQUENCE</scope>
    <source>
        <strain evidence="7">CY1518</strain>
    </source>
</reference>
<sequence length="370" mass="38797">MPDSAMKALKFLVGPVLAGIVAGIAVLWLNHNGSATQSSAAAPPVVHSYADVVARAAPAVVNIYTTQIVTRRQAAVPRPFLDQYQEPRRERILSSLGSGVIVSAEGYILTSYHVIRDADEILVALSDGREAAARVMGTDPETDLALLQISLERLPVINLNGDGPVRVGDVVLAIGNPLGVGQTVSMGIASATGRSNLGIATFENFIQTDAAINRGNSGGALIDTFGNLIGINTAILSTDGSWEGIGFATPATTARNVMNDLIEHGRVIRGWLGVTVKDVTPAMASDLGLREVRGGLIQEIALQGPAHQGGIRPGDVLVGIEGQLLRDGYEAMNIISAARPGTRLELTVIRSREEIVVTVEIGTRPPASES</sequence>
<evidence type="ECO:0000256" key="3">
    <source>
        <dbReference type="ARBA" id="ARBA00022801"/>
    </source>
</evidence>
<organism evidence="7 8">
    <name type="scientific">Alcanivorax quisquiliarum</name>
    <dbReference type="NCBI Taxonomy" id="2933565"/>
    <lineage>
        <taxon>Bacteria</taxon>
        <taxon>Pseudomonadati</taxon>
        <taxon>Pseudomonadota</taxon>
        <taxon>Gammaproteobacteria</taxon>
        <taxon>Oceanospirillales</taxon>
        <taxon>Alcanivoracaceae</taxon>
        <taxon>Alcanivorax</taxon>
    </lineage>
</organism>
<keyword evidence="4" id="KW-0720">Serine protease</keyword>
<dbReference type="InterPro" id="IPR036034">
    <property type="entry name" value="PDZ_sf"/>
</dbReference>
<dbReference type="PANTHER" id="PTHR22939:SF129">
    <property type="entry name" value="SERINE PROTEASE HTRA2, MITOCHONDRIAL"/>
    <property type="match status" value="1"/>
</dbReference>
<dbReference type="SUPFAM" id="SSF50156">
    <property type="entry name" value="PDZ domain-like"/>
    <property type="match status" value="1"/>
</dbReference>
<dbReference type="PRINTS" id="PR00834">
    <property type="entry name" value="PROTEASES2C"/>
</dbReference>
<evidence type="ECO:0000313" key="7">
    <source>
        <dbReference type="EMBL" id="MCK0537906.1"/>
    </source>
</evidence>
<dbReference type="Gene3D" id="2.30.42.10">
    <property type="match status" value="1"/>
</dbReference>
<evidence type="ECO:0000256" key="1">
    <source>
        <dbReference type="ARBA" id="ARBA00010541"/>
    </source>
</evidence>
<comment type="similarity">
    <text evidence="1">Belongs to the peptidase S1C family.</text>
</comment>
<dbReference type="Proteomes" id="UP001165524">
    <property type="component" value="Unassembled WGS sequence"/>
</dbReference>
<gene>
    <name evidence="7" type="ORF">MU846_09300</name>
</gene>
<evidence type="ECO:0000313" key="8">
    <source>
        <dbReference type="Proteomes" id="UP001165524"/>
    </source>
</evidence>
<feature type="domain" description="PDZ" evidence="6">
    <location>
        <begin position="261"/>
        <end position="352"/>
    </location>
</feature>
<evidence type="ECO:0000259" key="6">
    <source>
        <dbReference type="PROSITE" id="PS50106"/>
    </source>
</evidence>
<comment type="caution">
    <text evidence="7">The sequence shown here is derived from an EMBL/GenBank/DDBJ whole genome shotgun (WGS) entry which is preliminary data.</text>
</comment>
<evidence type="ECO:0000256" key="4">
    <source>
        <dbReference type="ARBA" id="ARBA00022825"/>
    </source>
</evidence>
<dbReference type="Pfam" id="PF13365">
    <property type="entry name" value="Trypsin_2"/>
    <property type="match status" value="1"/>
</dbReference>
<protein>
    <submittedName>
        <fullName evidence="7">Trypsin-like peptidase domain-containing protein</fullName>
    </submittedName>
</protein>
<evidence type="ECO:0000256" key="5">
    <source>
        <dbReference type="SAM" id="Phobius"/>
    </source>
</evidence>
<dbReference type="PROSITE" id="PS50106">
    <property type="entry name" value="PDZ"/>
    <property type="match status" value="1"/>
</dbReference>
<keyword evidence="3" id="KW-0378">Hydrolase</keyword>
<name>A0ABT0E7U2_9GAMM</name>